<evidence type="ECO:0000313" key="2">
    <source>
        <dbReference type="EMBL" id="KAJ1083989.1"/>
    </source>
</evidence>
<sequence length="148" mass="16154">MSSAMPSTVLSAVESVLIAVIRAMASVPLSAVLSAMASVPLSTVLSAVERVLNAVLRAMASVPLSTVLDRERLKQYLRGQSDRREEQPRLHNTGKTCEEKKRHAAVRSVCLERSETEAENASGGTRAQLPKPKGWKERSDERKGKETK</sequence>
<name>A0AAV7L120_PLEWA</name>
<keyword evidence="3" id="KW-1185">Reference proteome</keyword>
<organism evidence="2 3">
    <name type="scientific">Pleurodeles waltl</name>
    <name type="common">Iberian ribbed newt</name>
    <dbReference type="NCBI Taxonomy" id="8319"/>
    <lineage>
        <taxon>Eukaryota</taxon>
        <taxon>Metazoa</taxon>
        <taxon>Chordata</taxon>
        <taxon>Craniata</taxon>
        <taxon>Vertebrata</taxon>
        <taxon>Euteleostomi</taxon>
        <taxon>Amphibia</taxon>
        <taxon>Batrachia</taxon>
        <taxon>Caudata</taxon>
        <taxon>Salamandroidea</taxon>
        <taxon>Salamandridae</taxon>
        <taxon>Pleurodelinae</taxon>
        <taxon>Pleurodeles</taxon>
    </lineage>
</organism>
<feature type="region of interest" description="Disordered" evidence="1">
    <location>
        <begin position="78"/>
        <end position="148"/>
    </location>
</feature>
<comment type="caution">
    <text evidence="2">The sequence shown here is derived from an EMBL/GenBank/DDBJ whole genome shotgun (WGS) entry which is preliminary data.</text>
</comment>
<gene>
    <name evidence="2" type="ORF">NDU88_004144</name>
</gene>
<proteinExistence type="predicted"/>
<accession>A0AAV7L120</accession>
<dbReference type="EMBL" id="JANPWB010000016">
    <property type="protein sequence ID" value="KAJ1083989.1"/>
    <property type="molecule type" value="Genomic_DNA"/>
</dbReference>
<evidence type="ECO:0000313" key="3">
    <source>
        <dbReference type="Proteomes" id="UP001066276"/>
    </source>
</evidence>
<reference evidence="2" key="1">
    <citation type="journal article" date="2022" name="bioRxiv">
        <title>Sequencing and chromosome-scale assembly of the giantPleurodeles waltlgenome.</title>
        <authorList>
            <person name="Brown T."/>
            <person name="Elewa A."/>
            <person name="Iarovenko S."/>
            <person name="Subramanian E."/>
            <person name="Araus A.J."/>
            <person name="Petzold A."/>
            <person name="Susuki M."/>
            <person name="Suzuki K.-i.T."/>
            <person name="Hayashi T."/>
            <person name="Toyoda A."/>
            <person name="Oliveira C."/>
            <person name="Osipova E."/>
            <person name="Leigh N.D."/>
            <person name="Simon A."/>
            <person name="Yun M.H."/>
        </authorList>
    </citation>
    <scope>NUCLEOTIDE SEQUENCE</scope>
    <source>
        <strain evidence="2">20211129_DDA</strain>
        <tissue evidence="2">Liver</tissue>
    </source>
</reference>
<protein>
    <submittedName>
        <fullName evidence="2">Uncharacterized protein</fullName>
    </submittedName>
</protein>
<feature type="compositionally biased region" description="Basic and acidic residues" evidence="1">
    <location>
        <begin position="134"/>
        <end position="148"/>
    </location>
</feature>
<dbReference type="Proteomes" id="UP001066276">
    <property type="component" value="Chromosome 12"/>
</dbReference>
<feature type="compositionally biased region" description="Basic and acidic residues" evidence="1">
    <location>
        <begin position="78"/>
        <end position="89"/>
    </location>
</feature>
<evidence type="ECO:0000256" key="1">
    <source>
        <dbReference type="SAM" id="MobiDB-lite"/>
    </source>
</evidence>
<dbReference type="AlphaFoldDB" id="A0AAV7L120"/>